<evidence type="ECO:0000259" key="1">
    <source>
        <dbReference type="PROSITE" id="PS50035"/>
    </source>
</evidence>
<dbReference type="CDD" id="cd18032">
    <property type="entry name" value="DEXHc_RE_I_III_res"/>
    <property type="match status" value="1"/>
</dbReference>
<dbReference type="GO" id="GO:0005524">
    <property type="term" value="F:ATP binding"/>
    <property type="evidence" value="ECO:0007669"/>
    <property type="project" value="InterPro"/>
</dbReference>
<dbReference type="Proteomes" id="UP000095649">
    <property type="component" value="Unassembled WGS sequence"/>
</dbReference>
<dbReference type="SMART" id="SM00490">
    <property type="entry name" value="HELICc"/>
    <property type="match status" value="1"/>
</dbReference>
<dbReference type="RefSeq" id="WP_055186485.1">
    <property type="nucleotide sequence ID" value="NZ_CYXN01000020.1"/>
</dbReference>
<dbReference type="InterPro" id="IPR052511">
    <property type="entry name" value="ATP-dep_Helicase"/>
</dbReference>
<dbReference type="PROSITE" id="PS51194">
    <property type="entry name" value="HELICASE_CTER"/>
    <property type="match status" value="1"/>
</dbReference>
<dbReference type="Pfam" id="PF11907">
    <property type="entry name" value="DUF3427"/>
    <property type="match status" value="1"/>
</dbReference>
<feature type="domain" description="Helicase ATP-binding" evidence="2">
    <location>
        <begin position="333"/>
        <end position="490"/>
    </location>
</feature>
<dbReference type="PROSITE" id="PS51192">
    <property type="entry name" value="HELICASE_ATP_BIND_1"/>
    <property type="match status" value="1"/>
</dbReference>
<dbReference type="SMART" id="SM00487">
    <property type="entry name" value="DEXDc"/>
    <property type="match status" value="1"/>
</dbReference>
<evidence type="ECO:0000259" key="2">
    <source>
        <dbReference type="PROSITE" id="PS51192"/>
    </source>
</evidence>
<dbReference type="GO" id="GO:0006793">
    <property type="term" value="P:phosphorus metabolic process"/>
    <property type="evidence" value="ECO:0007669"/>
    <property type="project" value="UniProtKB-ARBA"/>
</dbReference>
<dbReference type="CDD" id="cd09203">
    <property type="entry name" value="PLDc_N_DEXD_b1"/>
    <property type="match status" value="1"/>
</dbReference>
<name>A0A173UII3_9FIRM</name>
<dbReference type="InterPro" id="IPR014001">
    <property type="entry name" value="Helicase_ATP-bd"/>
</dbReference>
<dbReference type="SUPFAM" id="SSF56024">
    <property type="entry name" value="Phospholipase D/nuclease"/>
    <property type="match status" value="1"/>
</dbReference>
<accession>A0A173UII3</accession>
<dbReference type="EMBL" id="CYXN01000020">
    <property type="protein sequence ID" value="CUN13875.1"/>
    <property type="molecule type" value="Genomic_DNA"/>
</dbReference>
<dbReference type="Pfam" id="PF04851">
    <property type="entry name" value="ResIII"/>
    <property type="match status" value="1"/>
</dbReference>
<proteinExistence type="predicted"/>
<evidence type="ECO:0000313" key="5">
    <source>
        <dbReference type="Proteomes" id="UP000095649"/>
    </source>
</evidence>
<dbReference type="OrthoDB" id="9802848at2"/>
<dbReference type="Pfam" id="PF13091">
    <property type="entry name" value="PLDc_2"/>
    <property type="match status" value="1"/>
</dbReference>
<dbReference type="Gene3D" id="3.40.50.300">
    <property type="entry name" value="P-loop containing nucleotide triphosphate hydrolases"/>
    <property type="match status" value="2"/>
</dbReference>
<dbReference type="CDD" id="cd18799">
    <property type="entry name" value="SF2_C_EcoAI-like"/>
    <property type="match status" value="1"/>
</dbReference>
<evidence type="ECO:0000313" key="4">
    <source>
        <dbReference type="EMBL" id="CUN13875.1"/>
    </source>
</evidence>
<dbReference type="GO" id="GO:0016887">
    <property type="term" value="F:ATP hydrolysis activity"/>
    <property type="evidence" value="ECO:0007669"/>
    <property type="project" value="TreeGrafter"/>
</dbReference>
<organism evidence="4 5">
    <name type="scientific">Faecalibacterium prausnitzii</name>
    <dbReference type="NCBI Taxonomy" id="853"/>
    <lineage>
        <taxon>Bacteria</taxon>
        <taxon>Bacillati</taxon>
        <taxon>Bacillota</taxon>
        <taxon>Clostridia</taxon>
        <taxon>Eubacteriales</taxon>
        <taxon>Oscillospiraceae</taxon>
        <taxon>Faecalibacterium</taxon>
    </lineage>
</organism>
<dbReference type="PANTHER" id="PTHR47962">
    <property type="entry name" value="ATP-DEPENDENT HELICASE LHR-RELATED-RELATED"/>
    <property type="match status" value="1"/>
</dbReference>
<feature type="domain" description="PLD phosphodiesterase" evidence="1">
    <location>
        <begin position="217"/>
        <end position="248"/>
    </location>
</feature>
<dbReference type="InterPro" id="IPR001736">
    <property type="entry name" value="PLipase_D/transphosphatidylase"/>
</dbReference>
<gene>
    <name evidence="4" type="ORF">ERS852582_02106</name>
</gene>
<dbReference type="Pfam" id="PF00271">
    <property type="entry name" value="Helicase_C"/>
    <property type="match status" value="1"/>
</dbReference>
<evidence type="ECO:0000259" key="3">
    <source>
        <dbReference type="PROSITE" id="PS51194"/>
    </source>
</evidence>
<dbReference type="InterPro" id="IPR027417">
    <property type="entry name" value="P-loop_NTPase"/>
</dbReference>
<dbReference type="GO" id="GO:0003677">
    <property type="term" value="F:DNA binding"/>
    <property type="evidence" value="ECO:0007669"/>
    <property type="project" value="InterPro"/>
</dbReference>
<dbReference type="InterPro" id="IPR001650">
    <property type="entry name" value="Helicase_C-like"/>
</dbReference>
<dbReference type="InterPro" id="IPR025202">
    <property type="entry name" value="PLD-like_dom"/>
</dbReference>
<dbReference type="InterPro" id="IPR006935">
    <property type="entry name" value="Helicase/UvrB_N"/>
</dbReference>
<dbReference type="InterPro" id="IPR021835">
    <property type="entry name" value="DUF3427"/>
</dbReference>
<reference evidence="4 5" key="1">
    <citation type="submission" date="2015-09" db="EMBL/GenBank/DDBJ databases">
        <authorList>
            <consortium name="Pathogen Informatics"/>
        </authorList>
    </citation>
    <scope>NUCLEOTIDE SEQUENCE [LARGE SCALE GENOMIC DNA]</scope>
    <source>
        <strain evidence="4 5">2789STDY5834970</strain>
    </source>
</reference>
<dbReference type="PROSITE" id="PS50035">
    <property type="entry name" value="PLD"/>
    <property type="match status" value="1"/>
</dbReference>
<feature type="domain" description="Helicase C-terminal" evidence="3">
    <location>
        <begin position="553"/>
        <end position="717"/>
    </location>
</feature>
<protein>
    <submittedName>
        <fullName evidence="4">Type I restriction enzyme EcoKI subunit R</fullName>
    </submittedName>
</protein>
<dbReference type="AlphaFoldDB" id="A0A173UII3"/>
<dbReference type="SUPFAM" id="SSF52540">
    <property type="entry name" value="P-loop containing nucleoside triphosphate hydrolases"/>
    <property type="match status" value="1"/>
</dbReference>
<sequence>MLHPGLYEQVINNALNRELAEIPEARKSTAPIDTAEASKVLAQYLTEVVQKGLDNVQDNGGGIEAQIELANQIVSTIQTTTKEADFAALGVDQRAEQLLALLRENDPRLAAGRAARDIERPEMSLAQSSLFTGAIHEPQMYTELKKEIVSADRIDMLVSFIKWSSLRLLMDELRQFTQNGGELRIITTSYMGATDVKAIEELRQLPNTKIKVSYDTKRTRLHAKTYVFYRDTGFTTAYVGSSNLSNAAISSGLEWNVKVTKKDLPETIDKIAATFESYWNASEFEYYDEGQRERLARALKAEKYSETDHSGIYMLDILPYSYQQEILDKLEAERTVRGHNRNLVVATTGTGKTVISALDYKRFCKQHPGKPCRLLFVAHREEILKQSLYTFRAVLKDANFGELLVGNYKADSIDHLFISIQTFNSQDFTAKTGADFYDYIVVDEFHHAAAPTYQKLLEYYRPQILLGLTATPERMDGKSILDYFGGRVAAEIRLPEAIDRKLLCPFQYFGVTDTADLSSLKWRTGGYDKAELSNLYTFSGMVAQRRADLVVSSILKYVTDIDEVKGLGFCVSIEHARFMADYFNTHGIPSMALTGDSSDEERNTVKQRLVSGEIRFIFVVDIYNEGVDIPEVNTVLFLRPTESLTVFLQQLGRGLRLAENKECLTVLDFIGQANKKYNFEEKFAALLSNTTHSVSREIKEGFVSAPKGCYIQLEKIAAKYVLNNISASYDRTSGLVVRAASFTEDTGQPLTLGNFLDYYHLDPRAIYSKKLCFARLCVRAGGVDDFAEPLEETLTKAFARFAVIDSRRWIRFLLELLPKLDNTNFADLPPVEQRMLQMFYVTVWGKAAEDWNREDVLDDLYALSDSPVLLGELQTLLQYQYDRIDFIDEPVDVGFDCPLDLHCTYTRDQLLVALDFLKPSTVREGVKWLPEKQLDVFFVTLNKADKDYSPTTMYNDYSINENLFHWQSQSTTAENSATGQRYIHHREKGSRVLLFVREFKADSRFGGAAAYTYLDTVNYVRHEGSRPMNITWKLDRPIPARFLKKTNKLIVG</sequence>
<dbReference type="Gene3D" id="3.30.870.10">
    <property type="entry name" value="Endonuclease Chain A"/>
    <property type="match status" value="1"/>
</dbReference>
<dbReference type="PANTHER" id="PTHR47962:SF7">
    <property type="entry name" value="MITOCHONDRIAL ATP-DEPENDENT HELICASE IRC3-RELATED"/>
    <property type="match status" value="1"/>
</dbReference>